<proteinExistence type="predicted"/>
<evidence type="ECO:0000256" key="2">
    <source>
        <dbReference type="ARBA" id="ARBA00011233"/>
    </source>
</evidence>
<keyword evidence="8" id="KW-0626">Porin</keyword>
<gene>
    <name evidence="13" type="ORF">IAC56_06290</name>
</gene>
<dbReference type="Gene3D" id="2.40.160.10">
    <property type="entry name" value="Porin"/>
    <property type="match status" value="1"/>
</dbReference>
<dbReference type="InterPro" id="IPR050298">
    <property type="entry name" value="Gram-neg_bact_OMP"/>
</dbReference>
<evidence type="ECO:0000256" key="11">
    <source>
        <dbReference type="SAM" id="SignalP"/>
    </source>
</evidence>
<keyword evidence="5" id="KW-0812">Transmembrane</keyword>
<evidence type="ECO:0000256" key="5">
    <source>
        <dbReference type="ARBA" id="ARBA00022692"/>
    </source>
</evidence>
<evidence type="ECO:0000256" key="6">
    <source>
        <dbReference type="ARBA" id="ARBA00022729"/>
    </source>
</evidence>
<evidence type="ECO:0000256" key="10">
    <source>
        <dbReference type="ARBA" id="ARBA00023237"/>
    </source>
</evidence>
<keyword evidence="4" id="KW-1134">Transmembrane beta strand</keyword>
<organism evidence="13 14">
    <name type="scientific">Candidatus Aphodousia faecigallinarum</name>
    <dbReference type="NCBI Taxonomy" id="2840677"/>
    <lineage>
        <taxon>Bacteria</taxon>
        <taxon>Pseudomonadati</taxon>
        <taxon>Pseudomonadota</taxon>
        <taxon>Betaproteobacteria</taxon>
        <taxon>Burkholderiales</taxon>
        <taxon>Sutterellaceae</taxon>
        <taxon>Sutterellaceae incertae sedis</taxon>
        <taxon>Candidatus Aphodousia</taxon>
    </lineage>
</organism>
<dbReference type="GO" id="GO:0015288">
    <property type="term" value="F:porin activity"/>
    <property type="evidence" value="ECO:0007669"/>
    <property type="project" value="UniProtKB-KW"/>
</dbReference>
<evidence type="ECO:0000256" key="7">
    <source>
        <dbReference type="ARBA" id="ARBA00023065"/>
    </source>
</evidence>
<evidence type="ECO:0000313" key="14">
    <source>
        <dbReference type="Proteomes" id="UP000824083"/>
    </source>
</evidence>
<comment type="caution">
    <text evidence="13">The sequence shown here is derived from an EMBL/GenBank/DDBJ whole genome shotgun (WGS) entry which is preliminary data.</text>
</comment>
<keyword evidence="3" id="KW-0813">Transport</keyword>
<dbReference type="AlphaFoldDB" id="A0A9D1IKT0"/>
<dbReference type="GO" id="GO:0009279">
    <property type="term" value="C:cell outer membrane"/>
    <property type="evidence" value="ECO:0007669"/>
    <property type="project" value="UniProtKB-SubCell"/>
</dbReference>
<name>A0A9D1IKT0_9BURK</name>
<dbReference type="Pfam" id="PF13609">
    <property type="entry name" value="Porin_4"/>
    <property type="match status" value="1"/>
</dbReference>
<sequence length="388" mass="41337">MKKTLAALAVLGTLAGSAVAGDVTIYGRIDGGFALTDWEKTTFAGMKTDGDKFVMDSGLGSTNRVGIKGSEKISDDLTVGFVLETKLNGDTGVAFDDSGKTGFNRESLIFAQTNYGTFYAGRVGSMWSDGGATNFWAGNYVVAGTGGAAGLIQGTGLMVSESAREANRISYVSPEFGGFKLYAEYSFGAGVKDEDDIVYNENTSKDDRPSAIGLNYLNGPFGMGAVLTYRNEASVTLAGVHDDQEDELTFNLGTHYDMGWANFKLAGQYFKGADKIGNTTGLLDLDSMTFDDLKGYSIATGATVPAWGGTWDIGVYYTDAETDTPDGKYGHVDFKAYNVGALYAYPLSKRTVMKTGIGYVKAEADADNADHTSEYEATIAAITLLHYF</sequence>
<keyword evidence="7" id="KW-0406">Ion transport</keyword>
<comment type="subcellular location">
    <subcellularLocation>
        <location evidence="1">Cell outer membrane</location>
        <topology evidence="1">Multi-pass membrane protein</topology>
    </subcellularLocation>
</comment>
<dbReference type="CDD" id="cd00342">
    <property type="entry name" value="gram_neg_porins"/>
    <property type="match status" value="1"/>
</dbReference>
<reference evidence="13" key="1">
    <citation type="submission" date="2020-10" db="EMBL/GenBank/DDBJ databases">
        <authorList>
            <person name="Gilroy R."/>
        </authorList>
    </citation>
    <scope>NUCLEOTIDE SEQUENCE</scope>
    <source>
        <strain evidence="13">7463</strain>
    </source>
</reference>
<evidence type="ECO:0000256" key="9">
    <source>
        <dbReference type="ARBA" id="ARBA00023136"/>
    </source>
</evidence>
<dbReference type="GO" id="GO:0046930">
    <property type="term" value="C:pore complex"/>
    <property type="evidence" value="ECO:0007669"/>
    <property type="project" value="UniProtKB-KW"/>
</dbReference>
<evidence type="ECO:0000256" key="1">
    <source>
        <dbReference type="ARBA" id="ARBA00004571"/>
    </source>
</evidence>
<dbReference type="EMBL" id="DVMY01000098">
    <property type="protein sequence ID" value="HIU37864.1"/>
    <property type="molecule type" value="Genomic_DNA"/>
</dbReference>
<dbReference type="PANTHER" id="PTHR34501">
    <property type="entry name" value="PROTEIN YDDL-RELATED"/>
    <property type="match status" value="1"/>
</dbReference>
<dbReference type="GO" id="GO:0006811">
    <property type="term" value="P:monoatomic ion transport"/>
    <property type="evidence" value="ECO:0007669"/>
    <property type="project" value="UniProtKB-KW"/>
</dbReference>
<keyword evidence="10" id="KW-0998">Cell outer membrane</keyword>
<feature type="signal peptide" evidence="11">
    <location>
        <begin position="1"/>
        <end position="20"/>
    </location>
</feature>
<feature type="domain" description="Porin" evidence="12">
    <location>
        <begin position="7"/>
        <end position="363"/>
    </location>
</feature>
<keyword evidence="6 11" id="KW-0732">Signal</keyword>
<reference evidence="13" key="2">
    <citation type="journal article" date="2021" name="PeerJ">
        <title>Extensive microbial diversity within the chicken gut microbiome revealed by metagenomics and culture.</title>
        <authorList>
            <person name="Gilroy R."/>
            <person name="Ravi A."/>
            <person name="Getino M."/>
            <person name="Pursley I."/>
            <person name="Horton D.L."/>
            <person name="Alikhan N.F."/>
            <person name="Baker D."/>
            <person name="Gharbi K."/>
            <person name="Hall N."/>
            <person name="Watson M."/>
            <person name="Adriaenssens E.M."/>
            <person name="Foster-Nyarko E."/>
            <person name="Jarju S."/>
            <person name="Secka A."/>
            <person name="Antonio M."/>
            <person name="Oren A."/>
            <person name="Chaudhuri R.R."/>
            <person name="La Ragione R."/>
            <person name="Hildebrand F."/>
            <person name="Pallen M.J."/>
        </authorList>
    </citation>
    <scope>NUCLEOTIDE SEQUENCE</scope>
    <source>
        <strain evidence="13">7463</strain>
    </source>
</reference>
<evidence type="ECO:0000259" key="12">
    <source>
        <dbReference type="Pfam" id="PF13609"/>
    </source>
</evidence>
<accession>A0A9D1IKT0</accession>
<dbReference type="Proteomes" id="UP000824083">
    <property type="component" value="Unassembled WGS sequence"/>
</dbReference>
<comment type="subunit">
    <text evidence="2">Homotrimer.</text>
</comment>
<dbReference type="PANTHER" id="PTHR34501:SF9">
    <property type="entry name" value="MAJOR OUTER MEMBRANE PROTEIN P.IA"/>
    <property type="match status" value="1"/>
</dbReference>
<feature type="chain" id="PRO_5038767402" evidence="11">
    <location>
        <begin position="21"/>
        <end position="388"/>
    </location>
</feature>
<dbReference type="SUPFAM" id="SSF56935">
    <property type="entry name" value="Porins"/>
    <property type="match status" value="1"/>
</dbReference>
<evidence type="ECO:0000256" key="8">
    <source>
        <dbReference type="ARBA" id="ARBA00023114"/>
    </source>
</evidence>
<protein>
    <submittedName>
        <fullName evidence="13">Porin</fullName>
    </submittedName>
</protein>
<evidence type="ECO:0000256" key="3">
    <source>
        <dbReference type="ARBA" id="ARBA00022448"/>
    </source>
</evidence>
<evidence type="ECO:0000256" key="4">
    <source>
        <dbReference type="ARBA" id="ARBA00022452"/>
    </source>
</evidence>
<dbReference type="InterPro" id="IPR023614">
    <property type="entry name" value="Porin_dom_sf"/>
</dbReference>
<dbReference type="InterPro" id="IPR033900">
    <property type="entry name" value="Gram_neg_porin_domain"/>
</dbReference>
<keyword evidence="9" id="KW-0472">Membrane</keyword>
<evidence type="ECO:0000313" key="13">
    <source>
        <dbReference type="EMBL" id="HIU37864.1"/>
    </source>
</evidence>